<protein>
    <submittedName>
        <fullName evidence="2">Uncharacterized protein</fullName>
    </submittedName>
</protein>
<keyword evidence="3" id="KW-1185">Reference proteome</keyword>
<dbReference type="Proteomes" id="UP000285190">
    <property type="component" value="Unassembled WGS sequence"/>
</dbReference>
<feature type="chain" id="PRO_5019404454" evidence="1">
    <location>
        <begin position="24"/>
        <end position="118"/>
    </location>
</feature>
<organism evidence="2 3">
    <name type="scientific">Noviherbaspirillum cavernae</name>
    <dbReference type="NCBI Taxonomy" id="2320862"/>
    <lineage>
        <taxon>Bacteria</taxon>
        <taxon>Pseudomonadati</taxon>
        <taxon>Pseudomonadota</taxon>
        <taxon>Betaproteobacteria</taxon>
        <taxon>Burkholderiales</taxon>
        <taxon>Oxalobacteraceae</taxon>
        <taxon>Noviherbaspirillum</taxon>
    </lineage>
</organism>
<feature type="signal peptide" evidence="1">
    <location>
        <begin position="1"/>
        <end position="23"/>
    </location>
</feature>
<evidence type="ECO:0000313" key="2">
    <source>
        <dbReference type="EMBL" id="RJG04893.1"/>
    </source>
</evidence>
<dbReference type="AlphaFoldDB" id="A0A418WXP7"/>
<dbReference type="RefSeq" id="WP_119736125.1">
    <property type="nucleotide sequence ID" value="NZ_QYUN01000002.1"/>
</dbReference>
<gene>
    <name evidence="2" type="ORF">D3870_01610</name>
</gene>
<dbReference type="EMBL" id="QYUN01000002">
    <property type="protein sequence ID" value="RJG04893.1"/>
    <property type="molecule type" value="Genomic_DNA"/>
</dbReference>
<keyword evidence="1" id="KW-0732">Signal</keyword>
<reference evidence="2 3" key="1">
    <citation type="submission" date="2018-09" db="EMBL/GenBank/DDBJ databases">
        <authorList>
            <person name="Zhu H."/>
        </authorList>
    </citation>
    <scope>NUCLEOTIDE SEQUENCE [LARGE SCALE GENOMIC DNA]</scope>
    <source>
        <strain evidence="2 3">K2R10-39</strain>
    </source>
</reference>
<sequence length="118" mass="12072">MIKQRLMRAACATGILATTFALAENAVGNVASRAVVAAGNRSEARAIVVQQRHFAAYRDYLLMQNAASGGSGASRASACIGRDEGEGIPALIAERATSVEPLLADAGNPACAVADRAN</sequence>
<name>A0A418WXP7_9BURK</name>
<evidence type="ECO:0000313" key="3">
    <source>
        <dbReference type="Proteomes" id="UP000285190"/>
    </source>
</evidence>
<proteinExistence type="predicted"/>
<comment type="caution">
    <text evidence="2">The sequence shown here is derived from an EMBL/GenBank/DDBJ whole genome shotgun (WGS) entry which is preliminary data.</text>
</comment>
<evidence type="ECO:0000256" key="1">
    <source>
        <dbReference type="SAM" id="SignalP"/>
    </source>
</evidence>
<accession>A0A418WXP7</accession>